<dbReference type="CDD" id="cd07139">
    <property type="entry name" value="ALDH_AldA-Rv0768"/>
    <property type="match status" value="1"/>
</dbReference>
<comment type="similarity">
    <text evidence="1 4">Belongs to the aldehyde dehydrogenase family.</text>
</comment>
<feature type="active site" evidence="3">
    <location>
        <position position="259"/>
    </location>
</feature>
<feature type="domain" description="Aldehyde dehydrogenase" evidence="5">
    <location>
        <begin position="23"/>
        <end position="482"/>
    </location>
</feature>
<dbReference type="RefSeq" id="WP_345419292.1">
    <property type="nucleotide sequence ID" value="NZ_BAABGT010000040.1"/>
</dbReference>
<dbReference type="Gene3D" id="3.40.309.10">
    <property type="entry name" value="Aldehyde Dehydrogenase, Chain A, domain 2"/>
    <property type="match status" value="1"/>
</dbReference>
<evidence type="ECO:0000313" key="6">
    <source>
        <dbReference type="EMBL" id="GAA4548642.1"/>
    </source>
</evidence>
<dbReference type="PANTHER" id="PTHR42804">
    <property type="entry name" value="ALDEHYDE DEHYDROGENASE"/>
    <property type="match status" value="1"/>
</dbReference>
<dbReference type="Gene3D" id="3.40.605.10">
    <property type="entry name" value="Aldehyde Dehydrogenase, Chain A, domain 1"/>
    <property type="match status" value="1"/>
</dbReference>
<gene>
    <name evidence="6" type="ORF">GCM10023175_35400</name>
</gene>
<sequence length="488" mass="51411">MNAPTVPSTGLRSFDRLYIGGRWRAPAGDELIEVVSPSTEERLGEVPAGSPADIDLAVDAARQAFDSGAWPGLDPAERSRLLRRVADEIDARVPEMTHAFTAEVGAPLALSEMIQKMAAHFWRRNADLLDAMNFEQGRDWGSGAGTLRREPLGVVATISPWNGPTANISMKMAPALAAGCTVVAKPAREGPVSTLIMAEAIEAAGLPEGVVSIVPAGREVGEHLVGHPGVDKVSFTGSTVAGRRVMELCAGRIARVTLELGGKSAAIIADDIPFDEFLPGLVAGGIGHSGQVCAALTRVLVSEVRHDDLVEALAAAFAATKVGDPFDPATALGPLVAERQRDRVEGYLELGRSEGARVAAGGGRPADLPRGWFVEPTLFADVTNDMRIAREEIFGPVVSVLRYRDLDEAVAIANDSDYGLSGSIYATDLDLAGSLARRIRSGQVFLNGCGTTLDAPFGGYKQSGLGREGGPEGLEAFFETKLIVERGL</sequence>
<protein>
    <submittedName>
        <fullName evidence="6">Aldehyde dehydrogenase</fullName>
    </submittedName>
</protein>
<dbReference type="EMBL" id="BAABGT010000040">
    <property type="protein sequence ID" value="GAA4548642.1"/>
    <property type="molecule type" value="Genomic_DNA"/>
</dbReference>
<reference evidence="7" key="1">
    <citation type="journal article" date="2019" name="Int. J. Syst. Evol. Microbiol.">
        <title>The Global Catalogue of Microorganisms (GCM) 10K type strain sequencing project: providing services to taxonomists for standard genome sequencing and annotation.</title>
        <authorList>
            <consortium name="The Broad Institute Genomics Platform"/>
            <consortium name="The Broad Institute Genome Sequencing Center for Infectious Disease"/>
            <person name="Wu L."/>
            <person name="Ma J."/>
        </authorList>
    </citation>
    <scope>NUCLEOTIDE SEQUENCE [LARGE SCALE GENOMIC DNA]</scope>
    <source>
        <strain evidence="7">JCM 17906</strain>
    </source>
</reference>
<dbReference type="PROSITE" id="PS00687">
    <property type="entry name" value="ALDEHYDE_DEHYDR_GLU"/>
    <property type="match status" value="1"/>
</dbReference>
<accession>A0ABP8RTP2</accession>
<evidence type="ECO:0000256" key="1">
    <source>
        <dbReference type="ARBA" id="ARBA00009986"/>
    </source>
</evidence>
<keyword evidence="2 4" id="KW-0560">Oxidoreductase</keyword>
<evidence type="ECO:0000313" key="7">
    <source>
        <dbReference type="Proteomes" id="UP001501598"/>
    </source>
</evidence>
<organism evidence="6 7">
    <name type="scientific">Pseudonocardia xishanensis</name>
    <dbReference type="NCBI Taxonomy" id="630995"/>
    <lineage>
        <taxon>Bacteria</taxon>
        <taxon>Bacillati</taxon>
        <taxon>Actinomycetota</taxon>
        <taxon>Actinomycetes</taxon>
        <taxon>Pseudonocardiales</taxon>
        <taxon>Pseudonocardiaceae</taxon>
        <taxon>Pseudonocardia</taxon>
    </lineage>
</organism>
<dbReference type="InterPro" id="IPR015590">
    <property type="entry name" value="Aldehyde_DH_dom"/>
</dbReference>
<proteinExistence type="inferred from homology"/>
<dbReference type="Pfam" id="PF00171">
    <property type="entry name" value="Aldedh"/>
    <property type="match status" value="1"/>
</dbReference>
<dbReference type="SUPFAM" id="SSF53720">
    <property type="entry name" value="ALDH-like"/>
    <property type="match status" value="1"/>
</dbReference>
<evidence type="ECO:0000256" key="3">
    <source>
        <dbReference type="PROSITE-ProRule" id="PRU10007"/>
    </source>
</evidence>
<keyword evidence="7" id="KW-1185">Reference proteome</keyword>
<comment type="caution">
    <text evidence="6">The sequence shown here is derived from an EMBL/GenBank/DDBJ whole genome shotgun (WGS) entry which is preliminary data.</text>
</comment>
<name>A0ABP8RTP2_9PSEU</name>
<evidence type="ECO:0000259" key="5">
    <source>
        <dbReference type="Pfam" id="PF00171"/>
    </source>
</evidence>
<dbReference type="InterPro" id="IPR016162">
    <property type="entry name" value="Ald_DH_N"/>
</dbReference>
<dbReference type="Proteomes" id="UP001501598">
    <property type="component" value="Unassembled WGS sequence"/>
</dbReference>
<evidence type="ECO:0000256" key="2">
    <source>
        <dbReference type="ARBA" id="ARBA00023002"/>
    </source>
</evidence>
<dbReference type="InterPro" id="IPR029510">
    <property type="entry name" value="Ald_DH_CS_GLU"/>
</dbReference>
<dbReference type="InterPro" id="IPR016163">
    <property type="entry name" value="Ald_DH_C"/>
</dbReference>
<dbReference type="InterPro" id="IPR016161">
    <property type="entry name" value="Ald_DH/histidinol_DH"/>
</dbReference>
<evidence type="ECO:0000256" key="4">
    <source>
        <dbReference type="RuleBase" id="RU003345"/>
    </source>
</evidence>
<dbReference type="PANTHER" id="PTHR42804:SF1">
    <property type="entry name" value="ALDEHYDE DEHYDROGENASE-RELATED"/>
    <property type="match status" value="1"/>
</dbReference>